<comment type="caution">
    <text evidence="2">The sequence shown here is derived from an EMBL/GenBank/DDBJ whole genome shotgun (WGS) entry which is preliminary data.</text>
</comment>
<dbReference type="Proteomes" id="UP001058974">
    <property type="component" value="Chromosome 2"/>
</dbReference>
<dbReference type="EMBL" id="JAMSHJ010000002">
    <property type="protein sequence ID" value="KAI5434834.1"/>
    <property type="molecule type" value="Genomic_DNA"/>
</dbReference>
<dbReference type="Gramene" id="Psat02G0159400-T1">
    <property type="protein sequence ID" value="KAI5434834.1"/>
    <property type="gene ID" value="KIW84_021594"/>
</dbReference>
<name>A0A9D4Y907_PEA</name>
<gene>
    <name evidence="2" type="ORF">KIW84_021594</name>
</gene>
<accession>A0A9D4Y907</accession>
<evidence type="ECO:0000313" key="3">
    <source>
        <dbReference type="Proteomes" id="UP001058974"/>
    </source>
</evidence>
<evidence type="ECO:0000256" key="1">
    <source>
        <dbReference type="SAM" id="MobiDB-lite"/>
    </source>
</evidence>
<dbReference type="AlphaFoldDB" id="A0A9D4Y907"/>
<reference evidence="2 3" key="1">
    <citation type="journal article" date="2022" name="Nat. Genet.">
        <title>Improved pea reference genome and pan-genome highlight genomic features and evolutionary characteristics.</title>
        <authorList>
            <person name="Yang T."/>
            <person name="Liu R."/>
            <person name="Luo Y."/>
            <person name="Hu S."/>
            <person name="Wang D."/>
            <person name="Wang C."/>
            <person name="Pandey M.K."/>
            <person name="Ge S."/>
            <person name="Xu Q."/>
            <person name="Li N."/>
            <person name="Li G."/>
            <person name="Huang Y."/>
            <person name="Saxena R.K."/>
            <person name="Ji Y."/>
            <person name="Li M."/>
            <person name="Yan X."/>
            <person name="He Y."/>
            <person name="Liu Y."/>
            <person name="Wang X."/>
            <person name="Xiang C."/>
            <person name="Varshney R.K."/>
            <person name="Ding H."/>
            <person name="Gao S."/>
            <person name="Zong X."/>
        </authorList>
    </citation>
    <scope>NUCLEOTIDE SEQUENCE [LARGE SCALE GENOMIC DNA]</scope>
    <source>
        <strain evidence="2 3">cv. Zhongwan 6</strain>
    </source>
</reference>
<keyword evidence="3" id="KW-1185">Reference proteome</keyword>
<organism evidence="2 3">
    <name type="scientific">Pisum sativum</name>
    <name type="common">Garden pea</name>
    <name type="synonym">Lathyrus oleraceus</name>
    <dbReference type="NCBI Taxonomy" id="3888"/>
    <lineage>
        <taxon>Eukaryota</taxon>
        <taxon>Viridiplantae</taxon>
        <taxon>Streptophyta</taxon>
        <taxon>Embryophyta</taxon>
        <taxon>Tracheophyta</taxon>
        <taxon>Spermatophyta</taxon>
        <taxon>Magnoliopsida</taxon>
        <taxon>eudicotyledons</taxon>
        <taxon>Gunneridae</taxon>
        <taxon>Pentapetalae</taxon>
        <taxon>rosids</taxon>
        <taxon>fabids</taxon>
        <taxon>Fabales</taxon>
        <taxon>Fabaceae</taxon>
        <taxon>Papilionoideae</taxon>
        <taxon>50 kb inversion clade</taxon>
        <taxon>NPAAA clade</taxon>
        <taxon>Hologalegina</taxon>
        <taxon>IRL clade</taxon>
        <taxon>Fabeae</taxon>
        <taxon>Lathyrus</taxon>
    </lineage>
</organism>
<feature type="region of interest" description="Disordered" evidence="1">
    <location>
        <begin position="59"/>
        <end position="92"/>
    </location>
</feature>
<sequence>MSSVYITELWGVLESLKLVVTMDFQKVILEVDSQQVMAKGSSSNNYEEARKLRLEENKKRFKMAKGSSSNNYEEARKLRLEENKKRFKPQQQ</sequence>
<feature type="compositionally biased region" description="Basic and acidic residues" evidence="1">
    <location>
        <begin position="73"/>
        <end position="84"/>
    </location>
</feature>
<proteinExistence type="predicted"/>
<evidence type="ECO:0000313" key="2">
    <source>
        <dbReference type="EMBL" id="KAI5434834.1"/>
    </source>
</evidence>
<protein>
    <submittedName>
        <fullName evidence="2">Uncharacterized protein</fullName>
    </submittedName>
</protein>